<dbReference type="EMBL" id="CAJSLV010000119">
    <property type="protein sequence ID" value="CAG6399172.1"/>
    <property type="molecule type" value="Genomic_DNA"/>
</dbReference>
<feature type="region of interest" description="Disordered" evidence="1">
    <location>
        <begin position="77"/>
        <end position="96"/>
    </location>
</feature>
<dbReference type="Proteomes" id="UP001152519">
    <property type="component" value="Unassembled WGS sequence"/>
</dbReference>
<dbReference type="AlphaFoldDB" id="A0A9W4E4C0"/>
<sequence>MHQGPQRPDQPGQAQHHDDAGLHLDIRGLGGGLHEGRQLALRDQGHGRAAVGQGHHHRPVAQGPGRLRHQLRAEDHHLGVHRQGRQLIPGHLGPGS</sequence>
<name>A0A9W4E4C0_9ACTN</name>
<feature type="region of interest" description="Disordered" evidence="1">
    <location>
        <begin position="1"/>
        <end position="65"/>
    </location>
</feature>
<comment type="caution">
    <text evidence="2">The sequence shown here is derived from an EMBL/GenBank/DDBJ whole genome shotgun (WGS) entry which is preliminary data.</text>
</comment>
<evidence type="ECO:0000313" key="2">
    <source>
        <dbReference type="EMBL" id="CAG6399172.1"/>
    </source>
</evidence>
<accession>A0A9W4E4C0</accession>
<organism evidence="2 3">
    <name type="scientific">Actinacidiphila cocklensis</name>
    <dbReference type="NCBI Taxonomy" id="887465"/>
    <lineage>
        <taxon>Bacteria</taxon>
        <taxon>Bacillati</taxon>
        <taxon>Actinomycetota</taxon>
        <taxon>Actinomycetes</taxon>
        <taxon>Kitasatosporales</taxon>
        <taxon>Streptomycetaceae</taxon>
        <taxon>Actinacidiphila</taxon>
    </lineage>
</organism>
<evidence type="ECO:0000313" key="3">
    <source>
        <dbReference type="Proteomes" id="UP001152519"/>
    </source>
</evidence>
<keyword evidence="3" id="KW-1185">Reference proteome</keyword>
<evidence type="ECO:0000256" key="1">
    <source>
        <dbReference type="SAM" id="MobiDB-lite"/>
    </source>
</evidence>
<proteinExistence type="predicted"/>
<gene>
    <name evidence="2" type="ORF">SCOCK_840008</name>
</gene>
<feature type="compositionally biased region" description="Basic and acidic residues" evidence="1">
    <location>
        <begin position="15"/>
        <end position="26"/>
    </location>
</feature>
<protein>
    <submittedName>
        <fullName evidence="2">Uncharacterized protein</fullName>
    </submittedName>
</protein>
<reference evidence="2" key="1">
    <citation type="submission" date="2021-05" db="EMBL/GenBank/DDBJ databases">
        <authorList>
            <person name="Arsene-Ploetze F."/>
        </authorList>
    </citation>
    <scope>NUCLEOTIDE SEQUENCE</scope>
    <source>
        <strain evidence="2">DSM 42138</strain>
    </source>
</reference>